<keyword evidence="2" id="KW-1185">Reference proteome</keyword>
<organism evidence="1 2">
    <name type="scientific">Desulfobacter latus</name>
    <dbReference type="NCBI Taxonomy" id="2292"/>
    <lineage>
        <taxon>Bacteria</taxon>
        <taxon>Pseudomonadati</taxon>
        <taxon>Thermodesulfobacteriota</taxon>
        <taxon>Desulfobacteria</taxon>
        <taxon>Desulfobacterales</taxon>
        <taxon>Desulfobacteraceae</taxon>
        <taxon>Desulfobacter</taxon>
    </lineage>
</organism>
<dbReference type="AlphaFoldDB" id="A0A850T6Z0"/>
<dbReference type="SUPFAM" id="SSF88697">
    <property type="entry name" value="PUA domain-like"/>
    <property type="match status" value="1"/>
</dbReference>
<evidence type="ECO:0008006" key="3">
    <source>
        <dbReference type="Google" id="ProtNLM"/>
    </source>
</evidence>
<evidence type="ECO:0000313" key="2">
    <source>
        <dbReference type="Proteomes" id="UP000553343"/>
    </source>
</evidence>
<name>A0A850T6Z0_9BACT</name>
<comment type="caution">
    <text evidence="1">The sequence shown here is derived from an EMBL/GenBank/DDBJ whole genome shotgun (WGS) entry which is preliminary data.</text>
</comment>
<reference evidence="1 2" key="1">
    <citation type="submission" date="2020-06" db="EMBL/GenBank/DDBJ databases">
        <title>High-quality draft genome of sulfate reducer Desulfobacter latus type strain AcrS2 isolated from marine sediment.</title>
        <authorList>
            <person name="Hoppe M."/>
            <person name="Larsen C.K."/>
            <person name="Marshall I.P.G."/>
            <person name="Schramm A."/>
            <person name="Marietou A.G."/>
        </authorList>
    </citation>
    <scope>NUCLEOTIDE SEQUENCE [LARGE SCALE GENOMIC DNA]</scope>
    <source>
        <strain evidence="1 2">AcRS2</strain>
    </source>
</reference>
<sequence>MAWNPSRWSWNSLNDQIQQIQTKGSVEEPWTCGNRKDLPIGSRVFLFKQGTKQRGIIGVGVTLSEPKKNPHYNSDLAAEGKAVNQVNVRWNLLAKEPIIPYDVPMCLFVITTRHLGIWF</sequence>
<accession>A0A850T6Z0</accession>
<evidence type="ECO:0000313" key="1">
    <source>
        <dbReference type="EMBL" id="NWH06861.1"/>
    </source>
</evidence>
<dbReference type="Proteomes" id="UP000553343">
    <property type="component" value="Unassembled WGS sequence"/>
</dbReference>
<protein>
    <recommendedName>
        <fullName evidence="3">EVE domain-containing protein</fullName>
    </recommendedName>
</protein>
<proteinExistence type="predicted"/>
<gene>
    <name evidence="1" type="ORF">HXW94_18080</name>
</gene>
<dbReference type="InterPro" id="IPR015947">
    <property type="entry name" value="PUA-like_sf"/>
</dbReference>
<dbReference type="RefSeq" id="WP_218576806.1">
    <property type="nucleotide sequence ID" value="NZ_JACADJ010000127.1"/>
</dbReference>
<dbReference type="EMBL" id="JACADJ010000127">
    <property type="protein sequence ID" value="NWH06861.1"/>
    <property type="molecule type" value="Genomic_DNA"/>
</dbReference>